<feature type="coiled-coil region" evidence="1">
    <location>
        <begin position="79"/>
        <end position="106"/>
    </location>
</feature>
<accession>A0A7V4DGG3</accession>
<sequence length="144" mass="16617">MRLSAKLQRLVERELDSLVKRAEQCVEVAVRNDSKKKKDTQDTQFRNLQNIAAATTSVFVLENFLRYQMGRGYVDEKVGERILQDIEDLKKRAEDVARKEGFAESEEFPTFRMELIRLYLGFLVRAIKAEAKRGESAWGGKDGE</sequence>
<reference evidence="2" key="1">
    <citation type="journal article" date="2020" name="mSystems">
        <title>Genome- and Community-Level Interaction Insights into Carbon Utilization and Element Cycling Functions of Hydrothermarchaeota in Hydrothermal Sediment.</title>
        <authorList>
            <person name="Zhou Z."/>
            <person name="Liu Y."/>
            <person name="Xu W."/>
            <person name="Pan J."/>
            <person name="Luo Z.H."/>
            <person name="Li M."/>
        </authorList>
    </citation>
    <scope>NUCLEOTIDE SEQUENCE [LARGE SCALE GENOMIC DNA]</scope>
    <source>
        <strain evidence="2">SpSt-716</strain>
    </source>
</reference>
<evidence type="ECO:0000256" key="1">
    <source>
        <dbReference type="SAM" id="Coils"/>
    </source>
</evidence>
<dbReference type="AlphaFoldDB" id="A0A7V4DGG3"/>
<organism evidence="2">
    <name type="scientific">Candidatus Caldatribacterium californiense</name>
    <dbReference type="NCBI Taxonomy" id="1454726"/>
    <lineage>
        <taxon>Bacteria</taxon>
        <taxon>Pseudomonadati</taxon>
        <taxon>Atribacterota</taxon>
        <taxon>Atribacteria</taxon>
        <taxon>Atribacterales</taxon>
        <taxon>Candidatus Caldatribacteriaceae</taxon>
        <taxon>Candidatus Caldatribacterium</taxon>
    </lineage>
</organism>
<keyword evidence="1" id="KW-0175">Coiled coil</keyword>
<gene>
    <name evidence="2" type="ORF">ENU96_01025</name>
</gene>
<dbReference type="EMBL" id="DTEN01000041">
    <property type="protein sequence ID" value="HGI74255.1"/>
    <property type="molecule type" value="Genomic_DNA"/>
</dbReference>
<comment type="caution">
    <text evidence="2">The sequence shown here is derived from an EMBL/GenBank/DDBJ whole genome shotgun (WGS) entry which is preliminary data.</text>
</comment>
<evidence type="ECO:0000313" key="2">
    <source>
        <dbReference type="EMBL" id="HGI74255.1"/>
    </source>
</evidence>
<protein>
    <recommendedName>
        <fullName evidence="3">CRISPR type III-B/RAMP module-associated protein Cmr5</fullName>
    </recommendedName>
</protein>
<evidence type="ECO:0008006" key="3">
    <source>
        <dbReference type="Google" id="ProtNLM"/>
    </source>
</evidence>
<proteinExistence type="predicted"/>
<name>A0A7V4DGG3_9BACT</name>